<dbReference type="Gene3D" id="1.20.1250.10">
    <property type="match status" value="1"/>
</dbReference>
<dbReference type="GO" id="GO:0006954">
    <property type="term" value="P:inflammatory response"/>
    <property type="evidence" value="ECO:0000318"/>
    <property type="project" value="GO_Central"/>
</dbReference>
<evidence type="ECO:0000313" key="14">
    <source>
        <dbReference type="Proteomes" id="UP000002279"/>
    </source>
</evidence>
<evidence type="ECO:0000256" key="12">
    <source>
        <dbReference type="SAM" id="SignalP"/>
    </source>
</evidence>
<dbReference type="HOGENOM" id="CLU_096521_0_0_1"/>
<feature type="region of interest" description="Disordered" evidence="11">
    <location>
        <begin position="32"/>
        <end position="52"/>
    </location>
</feature>
<sequence length="217" mass="24495">MNSLLQSTAALILLLIMTATALPTSKSSKEELSDVALPNKSPSSKQPFGNPESLTKTLWKQANGLKDKICDDYSLCEENKVVLAENNMNLPKMTEEDGCFLSGFNEETCLKRIITGLSEFQIYLKYVQKTFKGEEKILESIQNYTKHLSNILKQMMKTSDAGTEPSPMSQESLLTKLQSLEKWTKTISMQLIISNFTKFIEDTMRAVRFMKTRSLNA</sequence>
<dbReference type="InterPro" id="IPR030473">
    <property type="entry name" value="IL6/GCSF/MGF_CS"/>
</dbReference>
<keyword evidence="8" id="KW-1015">Disulfide bond</keyword>
<dbReference type="GO" id="GO:0008083">
    <property type="term" value="F:growth factor activity"/>
    <property type="evidence" value="ECO:0007669"/>
    <property type="project" value="UniProtKB-KW"/>
</dbReference>
<accession>F6YS54</accession>
<dbReference type="eggNOG" id="ENOG502S7Q4">
    <property type="taxonomic scope" value="Eukaryota"/>
</dbReference>
<dbReference type="SMART" id="SM00126">
    <property type="entry name" value="IL6"/>
    <property type="match status" value="1"/>
</dbReference>
<feature type="signal peptide" evidence="12">
    <location>
        <begin position="1"/>
        <end position="21"/>
    </location>
</feature>
<keyword evidence="5" id="KW-0202">Cytokine</keyword>
<comment type="subunit">
    <text evidence="10">Component of a hexamer of two molecules each of IL6, IL6R and IL6ST; first binds to IL6R to associate with the signaling subunit IL6ST. Interacts with IL6R (via the N-terminal ectodomain); this interaction may be affected by IL6R-binding with SORL1, hence decreasing IL6 cis signaling. Interacts with SORL1 (via the N-terminal ectodomain); this interaction leads to IL6 internalization and lysosomal degradation. May form a trimeric complex with the soluble SORL1 ectodomain and soluble IL6R receptor; this interaction might stabilize circulating IL6, hence promoting IL6 trans signaling.</text>
</comment>
<keyword evidence="4" id="KW-0011">Acute phase</keyword>
<dbReference type="GO" id="GO:0051240">
    <property type="term" value="P:positive regulation of multicellular organismal process"/>
    <property type="evidence" value="ECO:0007669"/>
    <property type="project" value="UniProtKB-ARBA"/>
</dbReference>
<dbReference type="InterPro" id="IPR030474">
    <property type="entry name" value="IL-6/GCSF/MGF"/>
</dbReference>
<gene>
    <name evidence="13" type="primary">IL6</name>
</gene>
<protein>
    <recommendedName>
        <fullName evidence="3">Interleukin-6</fullName>
    </recommendedName>
</protein>
<keyword evidence="6" id="KW-0964">Secreted</keyword>
<comment type="similarity">
    <text evidence="2">Belongs to the IL-6 superfamily.</text>
</comment>
<dbReference type="InParanoid" id="F6YS54"/>
<evidence type="ECO:0000256" key="4">
    <source>
        <dbReference type="ARBA" id="ARBA00022486"/>
    </source>
</evidence>
<dbReference type="RefSeq" id="XP_001513877.4">
    <property type="nucleotide sequence ID" value="XM_001513827.5"/>
</dbReference>
<dbReference type="Bgee" id="ENSOANG00000022300">
    <property type="expression patterns" value="Expressed in fibroblast and 4 other cell types or tissues"/>
</dbReference>
<dbReference type="GO" id="GO:0006953">
    <property type="term" value="P:acute-phase response"/>
    <property type="evidence" value="ECO:0007669"/>
    <property type="project" value="UniProtKB-KW"/>
</dbReference>
<dbReference type="InterPro" id="IPR003574">
    <property type="entry name" value="IL-6-like"/>
</dbReference>
<dbReference type="Proteomes" id="UP000002279">
    <property type="component" value="Unplaced"/>
</dbReference>
<dbReference type="GO" id="GO:0005615">
    <property type="term" value="C:extracellular space"/>
    <property type="evidence" value="ECO:0000318"/>
    <property type="project" value="GO_Central"/>
</dbReference>
<proteinExistence type="inferred from homology"/>
<dbReference type="PANTHER" id="PTHR48494:SF1">
    <property type="entry name" value="INTERLEUKIN-6"/>
    <property type="match status" value="1"/>
</dbReference>
<dbReference type="PANTHER" id="PTHR48494">
    <property type="entry name" value="INTERLEUKIN-6"/>
    <property type="match status" value="1"/>
</dbReference>
<dbReference type="Pfam" id="PF00489">
    <property type="entry name" value="IL6"/>
    <property type="match status" value="1"/>
</dbReference>
<evidence type="ECO:0000256" key="6">
    <source>
        <dbReference type="ARBA" id="ARBA00022525"/>
    </source>
</evidence>
<dbReference type="OMA" id="FSKCENS"/>
<name>F6YS54_ORNAN</name>
<evidence type="ECO:0000256" key="8">
    <source>
        <dbReference type="ARBA" id="ARBA00023157"/>
    </source>
</evidence>
<evidence type="ECO:0000256" key="7">
    <source>
        <dbReference type="ARBA" id="ARBA00023030"/>
    </source>
</evidence>
<dbReference type="Ensembl" id="ENSOANT00000032250.2">
    <property type="protein sequence ID" value="ENSOANP00000028453.2"/>
    <property type="gene ID" value="ENSOANG00000022300.2"/>
</dbReference>
<dbReference type="GeneID" id="100083298"/>
<dbReference type="PROSITE" id="PS00254">
    <property type="entry name" value="INTERLEUKIN_6"/>
    <property type="match status" value="1"/>
</dbReference>
<keyword evidence="7" id="KW-0339">Growth factor</keyword>
<dbReference type="GO" id="GO:0070102">
    <property type="term" value="P:interleukin-6-mediated signaling pathway"/>
    <property type="evidence" value="ECO:0000318"/>
    <property type="project" value="GO_Central"/>
</dbReference>
<keyword evidence="14" id="KW-1185">Reference proteome</keyword>
<dbReference type="SUPFAM" id="SSF47266">
    <property type="entry name" value="4-helical cytokines"/>
    <property type="match status" value="1"/>
</dbReference>
<evidence type="ECO:0000256" key="9">
    <source>
        <dbReference type="ARBA" id="ARBA00023441"/>
    </source>
</evidence>
<dbReference type="STRING" id="9258.ENSOANP00000028453"/>
<dbReference type="GO" id="GO:0006955">
    <property type="term" value="P:immune response"/>
    <property type="evidence" value="ECO:0007669"/>
    <property type="project" value="InterPro"/>
</dbReference>
<reference evidence="13" key="1">
    <citation type="submission" date="2025-08" db="UniProtKB">
        <authorList>
            <consortium name="Ensembl"/>
        </authorList>
    </citation>
    <scope>IDENTIFICATION</scope>
    <source>
        <strain evidence="13">Glennie</strain>
    </source>
</reference>
<evidence type="ECO:0000256" key="10">
    <source>
        <dbReference type="ARBA" id="ARBA00023468"/>
    </source>
</evidence>
<dbReference type="CTD" id="3569"/>
<evidence type="ECO:0000256" key="3">
    <source>
        <dbReference type="ARBA" id="ARBA00019464"/>
    </source>
</evidence>
<reference evidence="13" key="2">
    <citation type="submission" date="2025-09" db="UniProtKB">
        <authorList>
            <consortium name="Ensembl"/>
        </authorList>
    </citation>
    <scope>IDENTIFICATION</scope>
    <source>
        <strain evidence="13">Glennie</strain>
    </source>
</reference>
<organism evidence="13 14">
    <name type="scientific">Ornithorhynchus anatinus</name>
    <name type="common">Duckbill platypus</name>
    <dbReference type="NCBI Taxonomy" id="9258"/>
    <lineage>
        <taxon>Eukaryota</taxon>
        <taxon>Metazoa</taxon>
        <taxon>Chordata</taxon>
        <taxon>Craniata</taxon>
        <taxon>Vertebrata</taxon>
        <taxon>Euteleostomi</taxon>
        <taxon>Mammalia</taxon>
        <taxon>Monotremata</taxon>
        <taxon>Ornithorhynchidae</taxon>
        <taxon>Ornithorhynchus</taxon>
    </lineage>
</organism>
<evidence type="ECO:0000256" key="2">
    <source>
        <dbReference type="ARBA" id="ARBA00007432"/>
    </source>
</evidence>
<dbReference type="OrthoDB" id="8943569at2759"/>
<evidence type="ECO:0000256" key="5">
    <source>
        <dbReference type="ARBA" id="ARBA00022514"/>
    </source>
</evidence>
<dbReference type="FunCoup" id="F6YS54">
    <property type="interactions" value="904"/>
</dbReference>
<dbReference type="AlphaFoldDB" id="F6YS54"/>
<dbReference type="GO" id="GO:0005125">
    <property type="term" value="F:cytokine activity"/>
    <property type="evidence" value="ECO:0000318"/>
    <property type="project" value="GO_Central"/>
</dbReference>
<evidence type="ECO:0000256" key="1">
    <source>
        <dbReference type="ARBA" id="ARBA00004613"/>
    </source>
</evidence>
<feature type="compositionally biased region" description="Polar residues" evidence="11">
    <location>
        <begin position="40"/>
        <end position="52"/>
    </location>
</feature>
<dbReference type="GO" id="GO:0005138">
    <property type="term" value="F:interleukin-6 receptor binding"/>
    <property type="evidence" value="ECO:0007669"/>
    <property type="project" value="InterPro"/>
</dbReference>
<dbReference type="PRINTS" id="PR00433">
    <property type="entry name" value="IL6GCSFMGF"/>
</dbReference>
<comment type="subcellular location">
    <subcellularLocation>
        <location evidence="1">Secreted</location>
    </subcellularLocation>
</comment>
<dbReference type="InterPro" id="IPR009079">
    <property type="entry name" value="4_helix_cytokine-like_core"/>
</dbReference>
<keyword evidence="12" id="KW-0732">Signal</keyword>
<dbReference type="GO" id="GO:0030154">
    <property type="term" value="P:cell differentiation"/>
    <property type="evidence" value="ECO:0007669"/>
    <property type="project" value="InterPro"/>
</dbReference>
<dbReference type="GeneTree" id="ENSGT00390000000878"/>
<dbReference type="KEGG" id="oaa:100083298"/>
<evidence type="ECO:0000256" key="11">
    <source>
        <dbReference type="SAM" id="MobiDB-lite"/>
    </source>
</evidence>
<comment type="function">
    <text evidence="9">Cytokine with a wide variety of biological functions in immunity, tissue regeneration, and metabolism. Binds to IL6R, then the complex associates to the signaling subunit IL6ST/gp130 to trigger the intracellular IL6-signaling pathway. The interaction with the membrane-bound IL6R and IL6ST stimulates 'classic signaling', whereas the binding of IL6 and soluble IL6R to IL6ST stimulates 'trans-signaling'. Alternatively, 'cluster signaling' occurs when membrane-bound IL6:IL6R complexes on transmitter cells activate IL6ST receptors on neighboring receiver cells.</text>
</comment>
<feature type="chain" id="PRO_5028399665" description="Interleukin-6" evidence="12">
    <location>
        <begin position="22"/>
        <end position="217"/>
    </location>
</feature>
<evidence type="ECO:0000313" key="13">
    <source>
        <dbReference type="Ensembl" id="ENSOANP00000028453.2"/>
    </source>
</evidence>
<dbReference type="PRINTS" id="PR00434">
    <property type="entry name" value="INTERLEUKIN6"/>
</dbReference>